<comment type="caution">
    <text evidence="2">The sequence shown here is derived from an EMBL/GenBank/DDBJ whole genome shotgun (WGS) entry which is preliminary data.</text>
</comment>
<feature type="transmembrane region" description="Helical" evidence="1">
    <location>
        <begin position="62"/>
        <end position="80"/>
    </location>
</feature>
<dbReference type="AlphaFoldDB" id="A0A5C5YF72"/>
<gene>
    <name evidence="2" type="ORF">CA85_12660</name>
</gene>
<name>A0A5C5YF72_9BACT</name>
<accession>A0A5C5YF72</accession>
<reference evidence="2 3" key="1">
    <citation type="submission" date="2019-02" db="EMBL/GenBank/DDBJ databases">
        <title>Deep-cultivation of Planctomycetes and their phenomic and genomic characterization uncovers novel biology.</title>
        <authorList>
            <person name="Wiegand S."/>
            <person name="Jogler M."/>
            <person name="Boedeker C."/>
            <person name="Pinto D."/>
            <person name="Vollmers J."/>
            <person name="Rivas-Marin E."/>
            <person name="Kohn T."/>
            <person name="Peeters S.H."/>
            <person name="Heuer A."/>
            <person name="Rast P."/>
            <person name="Oberbeckmann S."/>
            <person name="Bunk B."/>
            <person name="Jeske O."/>
            <person name="Meyerdierks A."/>
            <person name="Storesund J.E."/>
            <person name="Kallscheuer N."/>
            <person name="Luecker S."/>
            <person name="Lage O.M."/>
            <person name="Pohl T."/>
            <person name="Merkel B.J."/>
            <person name="Hornburger P."/>
            <person name="Mueller R.-W."/>
            <person name="Bruemmer F."/>
            <person name="Labrenz M."/>
            <person name="Spormann A.M."/>
            <person name="Op Den Camp H."/>
            <person name="Overmann J."/>
            <person name="Amann R."/>
            <person name="Jetten M.S.M."/>
            <person name="Mascher T."/>
            <person name="Medema M.H."/>
            <person name="Devos D.P."/>
            <person name="Kaster A.-K."/>
            <person name="Ovreas L."/>
            <person name="Rohde M."/>
            <person name="Galperin M.Y."/>
            <person name="Jogler C."/>
        </authorList>
    </citation>
    <scope>NUCLEOTIDE SEQUENCE [LARGE SCALE GENOMIC DNA]</scope>
    <source>
        <strain evidence="2 3">CA85</strain>
    </source>
</reference>
<organism evidence="2 3">
    <name type="scientific">Allorhodopirellula solitaria</name>
    <dbReference type="NCBI Taxonomy" id="2527987"/>
    <lineage>
        <taxon>Bacteria</taxon>
        <taxon>Pseudomonadati</taxon>
        <taxon>Planctomycetota</taxon>
        <taxon>Planctomycetia</taxon>
        <taxon>Pirellulales</taxon>
        <taxon>Pirellulaceae</taxon>
        <taxon>Allorhodopirellula</taxon>
    </lineage>
</organism>
<dbReference type="RefSeq" id="WP_146390360.1">
    <property type="nucleotide sequence ID" value="NZ_SJPK01000002.1"/>
</dbReference>
<feature type="transmembrane region" description="Helical" evidence="1">
    <location>
        <begin position="117"/>
        <end position="136"/>
    </location>
</feature>
<sequence>MRTIPDLPDRTSVLVVSYLTIRRAIGISGLALPVVLLVGGWLAGIPIQENMSSYYHTGMRDIFVGTLCAIGVFLFCYQGYGWAENWTANLGGVSALGIALCPLDFHSDPLMQKSVHGYLHTLSGGVFFLTLAFYSLYHFPRESLLEAEPHLWERKWIYRTSGVVILLSMFTMGVYLFLLNRHWKEILNSYHFLFWMESIAVWSFAAAWLARGRAIIADIAVDVLAYSSELLLKKKHTNGSARQERDEALPEDP</sequence>
<keyword evidence="3" id="KW-1185">Reference proteome</keyword>
<feature type="transmembrane region" description="Helical" evidence="1">
    <location>
        <begin position="20"/>
        <end position="42"/>
    </location>
</feature>
<dbReference type="OrthoDB" id="9803163at2"/>
<keyword evidence="1" id="KW-1133">Transmembrane helix</keyword>
<evidence type="ECO:0000256" key="1">
    <source>
        <dbReference type="SAM" id="Phobius"/>
    </source>
</evidence>
<keyword evidence="1" id="KW-0812">Transmembrane</keyword>
<keyword evidence="1" id="KW-0472">Membrane</keyword>
<evidence type="ECO:0000313" key="3">
    <source>
        <dbReference type="Proteomes" id="UP000318053"/>
    </source>
</evidence>
<evidence type="ECO:0008006" key="4">
    <source>
        <dbReference type="Google" id="ProtNLM"/>
    </source>
</evidence>
<evidence type="ECO:0000313" key="2">
    <source>
        <dbReference type="EMBL" id="TWT74377.1"/>
    </source>
</evidence>
<proteinExistence type="predicted"/>
<protein>
    <recommendedName>
        <fullName evidence="4">DUF998 domain-containing protein</fullName>
    </recommendedName>
</protein>
<dbReference type="Proteomes" id="UP000318053">
    <property type="component" value="Unassembled WGS sequence"/>
</dbReference>
<feature type="transmembrane region" description="Helical" evidence="1">
    <location>
        <begin position="156"/>
        <end position="178"/>
    </location>
</feature>
<dbReference type="EMBL" id="SJPK01000002">
    <property type="protein sequence ID" value="TWT74377.1"/>
    <property type="molecule type" value="Genomic_DNA"/>
</dbReference>
<feature type="transmembrane region" description="Helical" evidence="1">
    <location>
        <begin position="190"/>
        <end position="209"/>
    </location>
</feature>